<dbReference type="RefSeq" id="WP_379023786.1">
    <property type="nucleotide sequence ID" value="NZ_JBHUGY010000041.1"/>
</dbReference>
<dbReference type="EMBL" id="JBHUGY010000041">
    <property type="protein sequence ID" value="MFD2056541.1"/>
    <property type="molecule type" value="Genomic_DNA"/>
</dbReference>
<dbReference type="Proteomes" id="UP001597349">
    <property type="component" value="Unassembled WGS sequence"/>
</dbReference>
<evidence type="ECO:0008006" key="3">
    <source>
        <dbReference type="Google" id="ProtNLM"/>
    </source>
</evidence>
<protein>
    <recommendedName>
        <fullName evidence="3">DUF2185 domain-containing protein</fullName>
    </recommendedName>
</protein>
<proteinExistence type="predicted"/>
<gene>
    <name evidence="1" type="ORF">ACFSQT_26725</name>
</gene>
<name>A0ABW4WJ21_9HYPH</name>
<reference evidence="2" key="1">
    <citation type="journal article" date="2019" name="Int. J. Syst. Evol. Microbiol.">
        <title>The Global Catalogue of Microorganisms (GCM) 10K type strain sequencing project: providing services to taxonomists for standard genome sequencing and annotation.</title>
        <authorList>
            <consortium name="The Broad Institute Genomics Platform"/>
            <consortium name="The Broad Institute Genome Sequencing Center for Infectious Disease"/>
            <person name="Wu L."/>
            <person name="Ma J."/>
        </authorList>
    </citation>
    <scope>NUCLEOTIDE SEQUENCE [LARGE SCALE GENOMIC DNA]</scope>
    <source>
        <strain evidence="2">CGMCC 1.16226</strain>
    </source>
</reference>
<organism evidence="1 2">
    <name type="scientific">Mesorhizobium calcicola</name>
    <dbReference type="NCBI Taxonomy" id="1300310"/>
    <lineage>
        <taxon>Bacteria</taxon>
        <taxon>Pseudomonadati</taxon>
        <taxon>Pseudomonadota</taxon>
        <taxon>Alphaproteobacteria</taxon>
        <taxon>Hyphomicrobiales</taxon>
        <taxon>Phyllobacteriaceae</taxon>
        <taxon>Mesorhizobium</taxon>
    </lineage>
</organism>
<evidence type="ECO:0000313" key="1">
    <source>
        <dbReference type="EMBL" id="MFD2056541.1"/>
    </source>
</evidence>
<accession>A0ABW4WJ21</accession>
<evidence type="ECO:0000313" key="2">
    <source>
        <dbReference type="Proteomes" id="UP001597349"/>
    </source>
</evidence>
<sequence length="104" mass="11910">MSIWKFKDQKNLAVISTRKVFSSAGWIAYVSHDDDDESWQFYGDEAEIDQDDLILVALVEVVELDQTVAQLADLPLGWHAWRDTKTSPWKRAKMPDGPQESELS</sequence>
<keyword evidence="2" id="KW-1185">Reference proteome</keyword>
<comment type="caution">
    <text evidence="1">The sequence shown here is derived from an EMBL/GenBank/DDBJ whole genome shotgun (WGS) entry which is preliminary data.</text>
</comment>